<proteinExistence type="predicted"/>
<protein>
    <submittedName>
        <fullName evidence="1">Uncharacterized protein</fullName>
    </submittedName>
</protein>
<gene>
    <name evidence="1" type="ORF">METZ01_LOCUS174162</name>
</gene>
<organism evidence="1">
    <name type="scientific">marine metagenome</name>
    <dbReference type="NCBI Taxonomy" id="408172"/>
    <lineage>
        <taxon>unclassified sequences</taxon>
        <taxon>metagenomes</taxon>
        <taxon>ecological metagenomes</taxon>
    </lineage>
</organism>
<reference evidence="1" key="1">
    <citation type="submission" date="2018-05" db="EMBL/GenBank/DDBJ databases">
        <authorList>
            <person name="Lanie J.A."/>
            <person name="Ng W.-L."/>
            <person name="Kazmierczak K.M."/>
            <person name="Andrzejewski T.M."/>
            <person name="Davidsen T.M."/>
            <person name="Wayne K.J."/>
            <person name="Tettelin H."/>
            <person name="Glass J.I."/>
            <person name="Rusch D."/>
            <person name="Podicherti R."/>
            <person name="Tsui H.-C.T."/>
            <person name="Winkler M.E."/>
        </authorList>
    </citation>
    <scope>NUCLEOTIDE SEQUENCE</scope>
</reference>
<accession>A0A382C5D0</accession>
<evidence type="ECO:0000313" key="1">
    <source>
        <dbReference type="EMBL" id="SVB21308.1"/>
    </source>
</evidence>
<dbReference type="AlphaFoldDB" id="A0A382C5D0"/>
<name>A0A382C5D0_9ZZZZ</name>
<dbReference type="EMBL" id="UINC01032895">
    <property type="protein sequence ID" value="SVB21308.1"/>
    <property type="molecule type" value="Genomic_DNA"/>
</dbReference>
<sequence>MAEIEYFYAAYSGYAYLGSKRFNI</sequence>